<dbReference type="SUPFAM" id="SSF46689">
    <property type="entry name" value="Homeodomain-like"/>
    <property type="match status" value="1"/>
</dbReference>
<organism evidence="4 5">
    <name type="scientific">Desulfobaculum bizertense DSM 18034</name>
    <dbReference type="NCBI Taxonomy" id="1121442"/>
    <lineage>
        <taxon>Bacteria</taxon>
        <taxon>Pseudomonadati</taxon>
        <taxon>Thermodesulfobacteriota</taxon>
        <taxon>Desulfovibrionia</taxon>
        <taxon>Desulfovibrionales</taxon>
        <taxon>Desulfovibrionaceae</taxon>
        <taxon>Desulfobaculum</taxon>
    </lineage>
</organism>
<dbReference type="PRINTS" id="PR00455">
    <property type="entry name" value="HTHTETR"/>
</dbReference>
<feature type="DNA-binding region" description="H-T-H motif" evidence="2">
    <location>
        <begin position="23"/>
        <end position="42"/>
    </location>
</feature>
<keyword evidence="5" id="KW-1185">Reference proteome</keyword>
<dbReference type="STRING" id="1121442.SAMN02745702_02574"/>
<dbReference type="InterPro" id="IPR009057">
    <property type="entry name" value="Homeodomain-like_sf"/>
</dbReference>
<gene>
    <name evidence="4" type="ORF">SAMN02745702_02574</name>
</gene>
<dbReference type="OrthoDB" id="5394806at2"/>
<dbReference type="PANTHER" id="PTHR30055:SF226">
    <property type="entry name" value="HTH-TYPE TRANSCRIPTIONAL REGULATOR PKSA"/>
    <property type="match status" value="1"/>
</dbReference>
<dbReference type="GO" id="GO:0000976">
    <property type="term" value="F:transcription cis-regulatory region binding"/>
    <property type="evidence" value="ECO:0007669"/>
    <property type="project" value="TreeGrafter"/>
</dbReference>
<dbReference type="Pfam" id="PF00440">
    <property type="entry name" value="TetR_N"/>
    <property type="match status" value="1"/>
</dbReference>
<dbReference type="PANTHER" id="PTHR30055">
    <property type="entry name" value="HTH-TYPE TRANSCRIPTIONAL REGULATOR RUTR"/>
    <property type="match status" value="1"/>
</dbReference>
<dbReference type="EMBL" id="FUYA01000010">
    <property type="protein sequence ID" value="SKA79777.1"/>
    <property type="molecule type" value="Genomic_DNA"/>
</dbReference>
<feature type="domain" description="HTH tetR-type" evidence="3">
    <location>
        <begin position="1"/>
        <end position="60"/>
    </location>
</feature>
<dbReference type="AlphaFoldDB" id="A0A1T4WRQ1"/>
<evidence type="ECO:0000313" key="4">
    <source>
        <dbReference type="EMBL" id="SKA79777.1"/>
    </source>
</evidence>
<evidence type="ECO:0000256" key="1">
    <source>
        <dbReference type="ARBA" id="ARBA00023125"/>
    </source>
</evidence>
<evidence type="ECO:0000256" key="2">
    <source>
        <dbReference type="PROSITE-ProRule" id="PRU00335"/>
    </source>
</evidence>
<dbReference type="InterPro" id="IPR001647">
    <property type="entry name" value="HTH_TetR"/>
</dbReference>
<dbReference type="GO" id="GO:0003700">
    <property type="term" value="F:DNA-binding transcription factor activity"/>
    <property type="evidence" value="ECO:0007669"/>
    <property type="project" value="TreeGrafter"/>
</dbReference>
<sequence>MTQQKILEAAARLFSERGFASTPTSLLAREAGISEGSIYRHFSSKDEIFLHLIRDLRQELENAIDAVLEESTPLGGFGQISSILEEYSAFVRKNSRYFSLIFRDAPLRAGHGDTELQDELAAIHDYIHDCILEVLKRGADEGTIRNDIDVKTVCTMVCSLVLGMTRMRYFGYLSEDQVDPAAVRSHLELFLRPTKKW</sequence>
<dbReference type="SUPFAM" id="SSF48498">
    <property type="entry name" value="Tetracyclin repressor-like, C-terminal domain"/>
    <property type="match status" value="1"/>
</dbReference>
<keyword evidence="1 2" id="KW-0238">DNA-binding</keyword>
<name>A0A1T4WRQ1_9BACT</name>
<proteinExistence type="predicted"/>
<evidence type="ECO:0000259" key="3">
    <source>
        <dbReference type="PROSITE" id="PS50977"/>
    </source>
</evidence>
<protein>
    <submittedName>
        <fullName evidence="4">Transcriptional regulator, TetR family</fullName>
    </submittedName>
</protein>
<dbReference type="Gene3D" id="1.10.357.10">
    <property type="entry name" value="Tetracycline Repressor, domain 2"/>
    <property type="match status" value="1"/>
</dbReference>
<accession>A0A1T4WRQ1</accession>
<dbReference type="RefSeq" id="WP_078685847.1">
    <property type="nucleotide sequence ID" value="NZ_FUYA01000010.1"/>
</dbReference>
<dbReference type="InterPro" id="IPR050109">
    <property type="entry name" value="HTH-type_TetR-like_transc_reg"/>
</dbReference>
<dbReference type="PROSITE" id="PS50977">
    <property type="entry name" value="HTH_TETR_2"/>
    <property type="match status" value="1"/>
</dbReference>
<dbReference type="Proteomes" id="UP000189733">
    <property type="component" value="Unassembled WGS sequence"/>
</dbReference>
<dbReference type="InterPro" id="IPR036271">
    <property type="entry name" value="Tet_transcr_reg_TetR-rel_C_sf"/>
</dbReference>
<reference evidence="4 5" key="1">
    <citation type="submission" date="2017-02" db="EMBL/GenBank/DDBJ databases">
        <authorList>
            <person name="Peterson S.W."/>
        </authorList>
    </citation>
    <scope>NUCLEOTIDE SEQUENCE [LARGE SCALE GENOMIC DNA]</scope>
    <source>
        <strain evidence="4 5">DSM 18034</strain>
    </source>
</reference>
<evidence type="ECO:0000313" key="5">
    <source>
        <dbReference type="Proteomes" id="UP000189733"/>
    </source>
</evidence>